<reference evidence="1" key="1">
    <citation type="submission" date="2023-06" db="EMBL/GenBank/DDBJ databases">
        <authorList>
            <consortium name="Clinical and Environmental Microbiology Branch: Whole genome sequencing antimicrobial resistance pathogens in the healthcare setting"/>
        </authorList>
    </citation>
    <scope>NUCLEOTIDE SEQUENCE</scope>
    <source>
        <strain evidence="1">2021CK-01020</strain>
    </source>
</reference>
<organism evidence="1 2">
    <name type="scientific">Pseudomonas aeruginosa</name>
    <dbReference type="NCBI Taxonomy" id="287"/>
    <lineage>
        <taxon>Bacteria</taxon>
        <taxon>Pseudomonadati</taxon>
        <taxon>Pseudomonadota</taxon>
        <taxon>Gammaproteobacteria</taxon>
        <taxon>Pseudomonadales</taxon>
        <taxon>Pseudomonadaceae</taxon>
        <taxon>Pseudomonas</taxon>
    </lineage>
</organism>
<reference evidence="1" key="2">
    <citation type="submission" date="2023-10" db="EMBL/GenBank/DDBJ databases">
        <title>Pathogen: clinical or host-associated sample.</title>
        <authorList>
            <person name="Hergert J."/>
            <person name="Casey R."/>
            <person name="Wagner J."/>
            <person name="Young E.L."/>
            <person name="Oakeson K.F."/>
        </authorList>
    </citation>
    <scope>NUCLEOTIDE SEQUENCE</scope>
    <source>
        <strain evidence="1">2021CK-01020</strain>
    </source>
</reference>
<gene>
    <name evidence="1" type="ORF">L4V69_27450</name>
</gene>
<evidence type="ECO:0000313" key="1">
    <source>
        <dbReference type="EMBL" id="WOS76216.1"/>
    </source>
</evidence>
<protein>
    <submittedName>
        <fullName evidence="1">Uncharacterized protein</fullName>
    </submittedName>
</protein>
<dbReference type="EMBL" id="CP136986">
    <property type="protein sequence ID" value="WOS76216.1"/>
    <property type="molecule type" value="Genomic_DNA"/>
</dbReference>
<proteinExistence type="predicted"/>
<evidence type="ECO:0000313" key="2">
    <source>
        <dbReference type="Proteomes" id="UP001297540"/>
    </source>
</evidence>
<dbReference type="RefSeq" id="WP_071534837.1">
    <property type="nucleotide sequence ID" value="NZ_AP014651.1"/>
</dbReference>
<name>A0AAQ3QZX3_PSEAI</name>
<sequence length="149" mass="16313">MITKSNLPKGYIPYSKVKLCSNLLSGSTFILSVDEVLPLLVGKGNKPQIWIQAIADANMKSFVPIVESSIPLFPFVRVTTESGVVLVFVNDQVIMSIRSEVDDEINIFQMDLRPIGLNIVGDEKSLRSGGMEFSNSTFSGMGTFMGFSL</sequence>
<accession>A0AAQ3QZX3</accession>
<dbReference type="Proteomes" id="UP001297540">
    <property type="component" value="Chromosome"/>
</dbReference>
<dbReference type="AlphaFoldDB" id="A0AAQ3QZX3"/>